<sequence>ESTVYPISLPLRILAEVANILAPIGLQEEAELPAQILAEFVMDSRKKDKLLCSQLQIVDFLQNFLAQEDTLQGSDPLVSEDTSRQKAVATKEQWKELKATYQEHVEAITSALTQILPKVEEAQQKKAQLEEALAQLQTKKQAAMEKLRTAQKQWRLQQEKRLHCLAEESAEIRERQTGTQQELEQLFQELETLKQKAAYERDKLQRHQTFLQLLQTLQGKLLSPEEELPQEPNLLNHRPQQLTQPHEHNPGDTMERNM</sequence>
<dbReference type="InterPro" id="IPR029092">
    <property type="entry name" value="Zwint-1"/>
</dbReference>
<dbReference type="AlphaFoldDB" id="A0A8J6DZ45"/>
<feature type="coiled-coil region" evidence="1">
    <location>
        <begin position="119"/>
        <end position="203"/>
    </location>
</feature>
<keyword evidence="4" id="KW-1185">Reference proteome</keyword>
<feature type="compositionally biased region" description="Basic and acidic residues" evidence="2">
    <location>
        <begin position="245"/>
        <end position="258"/>
    </location>
</feature>
<name>A0A8J6DZ45_GALPY</name>
<feature type="non-terminal residue" evidence="3">
    <location>
        <position position="258"/>
    </location>
</feature>
<evidence type="ECO:0000256" key="1">
    <source>
        <dbReference type="SAM" id="Coils"/>
    </source>
</evidence>
<dbReference type="PANTHER" id="PTHR31504">
    <property type="entry name" value="ZW10 INTERACTOR ZWINT"/>
    <property type="match status" value="1"/>
</dbReference>
<feature type="non-terminal residue" evidence="3">
    <location>
        <position position="1"/>
    </location>
</feature>
<keyword evidence="1" id="KW-0175">Coiled coil</keyword>
<feature type="region of interest" description="Disordered" evidence="2">
    <location>
        <begin position="231"/>
        <end position="258"/>
    </location>
</feature>
<protein>
    <submittedName>
        <fullName evidence="3">ZW10 interactor</fullName>
    </submittedName>
</protein>
<dbReference type="OrthoDB" id="9893446at2759"/>
<dbReference type="PANTHER" id="PTHR31504:SF1">
    <property type="entry name" value="ZW10 INTERACTOR"/>
    <property type="match status" value="1"/>
</dbReference>
<evidence type="ECO:0000313" key="3">
    <source>
        <dbReference type="EMBL" id="KAG8523058.1"/>
    </source>
</evidence>
<evidence type="ECO:0000256" key="2">
    <source>
        <dbReference type="SAM" id="MobiDB-lite"/>
    </source>
</evidence>
<dbReference type="GO" id="GO:0000776">
    <property type="term" value="C:kinetochore"/>
    <property type="evidence" value="ECO:0007669"/>
    <property type="project" value="InterPro"/>
</dbReference>
<accession>A0A8J6DZ45</accession>
<dbReference type="Pfam" id="PF15556">
    <property type="entry name" value="Zwint"/>
    <property type="match status" value="1"/>
</dbReference>
<reference evidence="3" key="1">
    <citation type="journal article" date="2021" name="Evol. Appl.">
        <title>The genome of the Pyrenean desman and the effects of bottlenecks and inbreeding on the genomic landscape of an endangered species.</title>
        <authorList>
            <person name="Escoda L."/>
            <person name="Castresana J."/>
        </authorList>
    </citation>
    <scope>NUCLEOTIDE SEQUENCE</scope>
    <source>
        <strain evidence="3">IBE-C5619</strain>
    </source>
</reference>
<proteinExistence type="predicted"/>
<organism evidence="3 4">
    <name type="scientific">Galemys pyrenaicus</name>
    <name type="common">Iberian desman</name>
    <name type="synonym">Pyrenean desman</name>
    <dbReference type="NCBI Taxonomy" id="202257"/>
    <lineage>
        <taxon>Eukaryota</taxon>
        <taxon>Metazoa</taxon>
        <taxon>Chordata</taxon>
        <taxon>Craniata</taxon>
        <taxon>Vertebrata</taxon>
        <taxon>Euteleostomi</taxon>
        <taxon>Mammalia</taxon>
        <taxon>Eutheria</taxon>
        <taxon>Laurasiatheria</taxon>
        <taxon>Eulipotyphla</taxon>
        <taxon>Talpidae</taxon>
        <taxon>Galemys</taxon>
    </lineage>
</organism>
<comment type="caution">
    <text evidence="3">The sequence shown here is derived from an EMBL/GenBank/DDBJ whole genome shotgun (WGS) entry which is preliminary data.</text>
</comment>
<dbReference type="Proteomes" id="UP000700334">
    <property type="component" value="Unassembled WGS sequence"/>
</dbReference>
<evidence type="ECO:0000313" key="4">
    <source>
        <dbReference type="Proteomes" id="UP000700334"/>
    </source>
</evidence>
<gene>
    <name evidence="3" type="ORF">J0S82_012643</name>
</gene>
<dbReference type="EMBL" id="JAGFMF010011418">
    <property type="protein sequence ID" value="KAG8523058.1"/>
    <property type="molecule type" value="Genomic_DNA"/>
</dbReference>